<dbReference type="InterPro" id="IPR017075">
    <property type="entry name" value="mRNA_cap_enzyme_alpha"/>
</dbReference>
<keyword evidence="5" id="KW-0507">mRNA processing</keyword>
<dbReference type="GO" id="GO:0006370">
    <property type="term" value="P:7-methylguanosine mRNA capping"/>
    <property type="evidence" value="ECO:0007669"/>
    <property type="project" value="UniProtKB-KW"/>
</dbReference>
<feature type="non-terminal residue" evidence="20">
    <location>
        <position position="1"/>
    </location>
</feature>
<dbReference type="GO" id="GO:0031533">
    <property type="term" value="C:mRNA capping enzyme complex"/>
    <property type="evidence" value="ECO:0007669"/>
    <property type="project" value="InterPro"/>
</dbReference>
<evidence type="ECO:0000256" key="16">
    <source>
        <dbReference type="ARBA" id="ARBA00053845"/>
    </source>
</evidence>
<dbReference type="Gene3D" id="3.30.470.30">
    <property type="entry name" value="DNA ligase/mRNA capping enzyme"/>
    <property type="match status" value="1"/>
</dbReference>
<proteinExistence type="inferred from homology"/>
<evidence type="ECO:0000256" key="10">
    <source>
        <dbReference type="ARBA" id="ARBA00023134"/>
    </source>
</evidence>
<dbReference type="FunFam" id="3.30.470.30:FF:000011">
    <property type="entry name" value="mRNA-capping enzyme subunit alpha"/>
    <property type="match status" value="1"/>
</dbReference>
<keyword evidence="7" id="KW-0548">Nucleotidyltransferase</keyword>
<dbReference type="SUPFAM" id="SSF50249">
    <property type="entry name" value="Nucleic acid-binding proteins"/>
    <property type="match status" value="1"/>
</dbReference>
<accession>A0A4E9DXD8</accession>
<reference evidence="20" key="1">
    <citation type="submission" date="2019-04" db="EMBL/GenBank/DDBJ databases">
        <authorList>
            <person name="Melise S."/>
            <person name="Noan J."/>
            <person name="Okalmin O."/>
        </authorList>
    </citation>
    <scope>NUCLEOTIDE SEQUENCE</scope>
    <source>
        <strain evidence="20">FN9</strain>
    </source>
</reference>
<dbReference type="InterPro" id="IPR013846">
    <property type="entry name" value="mRNA_cap_enzyme_C"/>
</dbReference>
<dbReference type="Gene3D" id="2.40.50.140">
    <property type="entry name" value="Nucleic acid-binding proteins"/>
    <property type="match status" value="1"/>
</dbReference>
<evidence type="ECO:0000256" key="17">
    <source>
        <dbReference type="PIRSR" id="PIRSR036959-1"/>
    </source>
</evidence>
<evidence type="ECO:0000259" key="19">
    <source>
        <dbReference type="Pfam" id="PF03919"/>
    </source>
</evidence>
<evidence type="ECO:0000256" key="2">
    <source>
        <dbReference type="ARBA" id="ARBA00010237"/>
    </source>
</evidence>
<feature type="domain" description="mRNA capping enzyme adenylation" evidence="18">
    <location>
        <begin position="78"/>
        <end position="273"/>
    </location>
</feature>
<dbReference type="Pfam" id="PF03919">
    <property type="entry name" value="mRNA_cap_C"/>
    <property type="match status" value="1"/>
</dbReference>
<evidence type="ECO:0000256" key="12">
    <source>
        <dbReference type="ARBA" id="ARBA00029909"/>
    </source>
</evidence>
<dbReference type="FunFam" id="2.40.50.140:FF:000275">
    <property type="entry name" value="mRNA-capping enzyme subunit alpha"/>
    <property type="match status" value="1"/>
</dbReference>
<dbReference type="PANTHER" id="PTHR10367:SF17">
    <property type="entry name" value="MRNA-CAPPING ENZYME"/>
    <property type="match status" value="1"/>
</dbReference>
<feature type="domain" description="mRNA capping enzyme C-terminal" evidence="19">
    <location>
        <begin position="277"/>
        <end position="402"/>
    </location>
</feature>
<dbReference type="SUPFAM" id="SSF56091">
    <property type="entry name" value="DNA ligase/mRNA capping enzyme, catalytic domain"/>
    <property type="match status" value="1"/>
</dbReference>
<dbReference type="PIRSF" id="PIRSF036959">
    <property type="entry name" value="mRNA_cap_alpha"/>
    <property type="match status" value="1"/>
</dbReference>
<comment type="similarity">
    <text evidence="2">Belongs to the eukaryotic GTase family.</text>
</comment>
<evidence type="ECO:0000256" key="1">
    <source>
        <dbReference type="ARBA" id="ARBA00004123"/>
    </source>
</evidence>
<dbReference type="InterPro" id="IPR001339">
    <property type="entry name" value="mRNA_cap_enzyme_adenylation"/>
</dbReference>
<evidence type="ECO:0000256" key="6">
    <source>
        <dbReference type="ARBA" id="ARBA00022679"/>
    </source>
</evidence>
<keyword evidence="9" id="KW-0506">mRNA capping</keyword>
<keyword evidence="11" id="KW-0539">Nucleus</keyword>
<evidence type="ECO:0000256" key="5">
    <source>
        <dbReference type="ARBA" id="ARBA00022664"/>
    </source>
</evidence>
<evidence type="ECO:0000256" key="7">
    <source>
        <dbReference type="ARBA" id="ARBA00022695"/>
    </source>
</evidence>
<dbReference type="Pfam" id="PF01331">
    <property type="entry name" value="mRNA_cap_enzyme"/>
    <property type="match status" value="1"/>
</dbReference>
<evidence type="ECO:0000256" key="14">
    <source>
        <dbReference type="ARBA" id="ARBA00044624"/>
    </source>
</evidence>
<dbReference type="EMBL" id="CAAKMV010000128">
    <property type="protein sequence ID" value="VIO57281.1"/>
    <property type="molecule type" value="Genomic_DNA"/>
</dbReference>
<evidence type="ECO:0000256" key="3">
    <source>
        <dbReference type="ARBA" id="ARBA00012475"/>
    </source>
</evidence>
<organism evidence="20">
    <name type="scientific">Gibberella zeae</name>
    <name type="common">Wheat head blight fungus</name>
    <name type="synonym">Fusarium graminearum</name>
    <dbReference type="NCBI Taxonomy" id="5518"/>
    <lineage>
        <taxon>Eukaryota</taxon>
        <taxon>Fungi</taxon>
        <taxon>Dikarya</taxon>
        <taxon>Ascomycota</taxon>
        <taxon>Pezizomycotina</taxon>
        <taxon>Sordariomycetes</taxon>
        <taxon>Hypocreomycetidae</taxon>
        <taxon>Hypocreales</taxon>
        <taxon>Nectriaceae</taxon>
        <taxon>Fusarium</taxon>
    </lineage>
</organism>
<dbReference type="EC" id="2.7.7.50" evidence="3"/>
<dbReference type="GO" id="GO:0004484">
    <property type="term" value="F:mRNA guanylyltransferase activity"/>
    <property type="evidence" value="ECO:0007669"/>
    <property type="project" value="UniProtKB-EC"/>
</dbReference>
<keyword evidence="6" id="KW-0808">Transferase</keyword>
<comment type="catalytic activity">
    <reaction evidence="14">
        <text>a 5'-end diphospho-ribonucleoside in mRNA + GTP + H(+) = a 5'-end (5'-triphosphoguanosine)-ribonucleoside in mRNA + diphosphate</text>
        <dbReference type="Rhea" id="RHEA:67012"/>
        <dbReference type="Rhea" id="RHEA-COMP:17165"/>
        <dbReference type="Rhea" id="RHEA-COMP:17166"/>
        <dbReference type="ChEBI" id="CHEBI:15378"/>
        <dbReference type="ChEBI" id="CHEBI:33019"/>
        <dbReference type="ChEBI" id="CHEBI:37565"/>
        <dbReference type="ChEBI" id="CHEBI:167616"/>
        <dbReference type="ChEBI" id="CHEBI:167617"/>
        <dbReference type="EC" id="2.7.7.50"/>
    </reaction>
    <physiologicalReaction direction="left-to-right" evidence="14">
        <dbReference type="Rhea" id="RHEA:67013"/>
    </physiologicalReaction>
</comment>
<evidence type="ECO:0000256" key="4">
    <source>
        <dbReference type="ARBA" id="ARBA00019171"/>
    </source>
</evidence>
<dbReference type="CDD" id="cd07895">
    <property type="entry name" value="Adenylation_mRNA_capping"/>
    <property type="match status" value="1"/>
</dbReference>
<evidence type="ECO:0000256" key="9">
    <source>
        <dbReference type="ARBA" id="ARBA00023042"/>
    </source>
</evidence>
<evidence type="ECO:0000256" key="11">
    <source>
        <dbReference type="ARBA" id="ARBA00023242"/>
    </source>
</evidence>
<comment type="function">
    <text evidence="16">Second step of mRNA capping. Transfer of the GMP moiety of GTP to the 5'-end of RNA via an enzyme-GMP covalent reaction intermediate.</text>
</comment>
<dbReference type="InterPro" id="IPR051029">
    <property type="entry name" value="mRNA_Capping_Enz/RNA_Phosphat"/>
</dbReference>
<keyword evidence="8" id="KW-0547">Nucleotide-binding</keyword>
<evidence type="ECO:0000313" key="20">
    <source>
        <dbReference type="EMBL" id="VIO57281.1"/>
    </source>
</evidence>
<feature type="active site" description="N6-GMP-lysine intermediate" evidence="17">
    <location>
        <position position="100"/>
    </location>
</feature>
<comment type="subunit">
    <text evidence="15">Heterodimer. The mRNA-capping enzyme is composed of two separate chains alpha and beta, respectively a mRNA guanylyltransferase and an mRNA 5'-triphosphate monophosphatase.</text>
</comment>
<evidence type="ECO:0000259" key="18">
    <source>
        <dbReference type="Pfam" id="PF01331"/>
    </source>
</evidence>
<evidence type="ECO:0000256" key="15">
    <source>
        <dbReference type="ARBA" id="ARBA00047082"/>
    </source>
</evidence>
<evidence type="ECO:0000256" key="8">
    <source>
        <dbReference type="ARBA" id="ARBA00022741"/>
    </source>
</evidence>
<dbReference type="InterPro" id="IPR012340">
    <property type="entry name" value="NA-bd_OB-fold"/>
</dbReference>
<dbReference type="AlphaFoldDB" id="A0A4E9DXD8"/>
<protein>
    <recommendedName>
        <fullName evidence="4">mRNA-capping enzyme subunit alpha</fullName>
        <ecNumber evidence="3">2.7.7.50</ecNumber>
    </recommendedName>
    <alternativeName>
        <fullName evidence="12">GTP--RNA guanylyltransferase</fullName>
    </alternativeName>
    <alternativeName>
        <fullName evidence="13">mRNA guanylyltransferase</fullName>
    </alternativeName>
</protein>
<evidence type="ECO:0000256" key="13">
    <source>
        <dbReference type="ARBA" id="ARBA00030702"/>
    </source>
</evidence>
<dbReference type="GO" id="GO:0005525">
    <property type="term" value="F:GTP binding"/>
    <property type="evidence" value="ECO:0007669"/>
    <property type="project" value="UniProtKB-KW"/>
</dbReference>
<sequence>CSGLIDNATYKGTSLSRQHLSSTSCTKVPELFAMAQQDGPITSIAEPGVKAHGQLLHEMRREVATLLGRSHTGFPGAQPVSFARQHLDELAQHDYYVVEKSDGIRYLLYSTTDETNNEAHYLIDRKNDFWFITNRSLHFPLETSPEAFHTNTLIDGELVWDTGSDGKRVPMFLVFDCLVLDGALLMERTLDKRLAYFDQRFYRPYKKLYQEYPQELEFQPFYVEMKKPQFAYAIDMMFRDILPKLKHGNDGLIFTCRTTPYKHGTDTHILKWKPPEENTIDCRLRLTFQQVDPTESERREGITEPFIDYDSIPKAELYVYRGDSGPDKYEFFNDVHINEEEWETLKSLNDPLDWRIVECNIDEQGRWRIVRFRDDKNEANHTTTTKSVLQSIEDRVSEKDLYRAAGDIKNAWKARASRGPK</sequence>
<comment type="subcellular location">
    <subcellularLocation>
        <location evidence="1">Nucleus</location>
    </subcellularLocation>
</comment>
<keyword evidence="10" id="KW-0342">GTP-binding</keyword>
<gene>
    <name evidence="20" type="ORF">FUG_LOCUS245037</name>
</gene>
<dbReference type="PANTHER" id="PTHR10367">
    <property type="entry name" value="MRNA-CAPPING ENZYME"/>
    <property type="match status" value="1"/>
</dbReference>
<name>A0A4E9DXD8_GIBZA</name>
<dbReference type="GO" id="GO:0005524">
    <property type="term" value="F:ATP binding"/>
    <property type="evidence" value="ECO:0007669"/>
    <property type="project" value="InterPro"/>
</dbReference>